<sequence length="353" mass="38098">MPEPPALTKRSASASRIAFSEADTIYGAQERGLPFMGGRARWRLRRKALYVTRNFSVLEDHRLVSIVLGRLCKTLRSEMESSQFMLQRACSASVSFAVFFLSLLLLSQDTSALYVAQPTNPTSITPSNQDISPRPTQSPKGRRNDLKNLAARQDPAVTCAYIDGIATSSLTCSPGYECAVNRLGGAGCCPYANFENCALPTACLPYTDLGSCGSACQLNPYVYKCTDLYYSECLTVGVEYDYSNAYYEIYYCDSVSGYMTAYPSFTDGIAGETFVLPEPVTVTRTMLTAGGDTYVYNVPTIINNNGGTNGSDDGDGSGGGGGLTMEAKIGIGVGVPSAVIALVTLLTMWWKRR</sequence>
<dbReference type="Proteomes" id="UP000800094">
    <property type="component" value="Unassembled WGS sequence"/>
</dbReference>
<evidence type="ECO:0000313" key="4">
    <source>
        <dbReference type="Proteomes" id="UP000800094"/>
    </source>
</evidence>
<protein>
    <submittedName>
        <fullName evidence="3">Uncharacterized protein</fullName>
    </submittedName>
</protein>
<dbReference type="RefSeq" id="XP_033688820.1">
    <property type="nucleotide sequence ID" value="XM_033820857.1"/>
</dbReference>
<dbReference type="GeneID" id="54574187"/>
<feature type="transmembrane region" description="Helical" evidence="2">
    <location>
        <begin position="329"/>
        <end position="350"/>
    </location>
</feature>
<keyword evidence="2" id="KW-0812">Transmembrane</keyword>
<organism evidence="3 4">
    <name type="scientific">Trematosphaeria pertusa</name>
    <dbReference type="NCBI Taxonomy" id="390896"/>
    <lineage>
        <taxon>Eukaryota</taxon>
        <taxon>Fungi</taxon>
        <taxon>Dikarya</taxon>
        <taxon>Ascomycota</taxon>
        <taxon>Pezizomycotina</taxon>
        <taxon>Dothideomycetes</taxon>
        <taxon>Pleosporomycetidae</taxon>
        <taxon>Pleosporales</taxon>
        <taxon>Massarineae</taxon>
        <taxon>Trematosphaeriaceae</taxon>
        <taxon>Trematosphaeria</taxon>
    </lineage>
</organism>
<evidence type="ECO:0000256" key="1">
    <source>
        <dbReference type="SAM" id="MobiDB-lite"/>
    </source>
</evidence>
<dbReference type="EMBL" id="ML987191">
    <property type="protein sequence ID" value="KAF2253816.1"/>
    <property type="molecule type" value="Genomic_DNA"/>
</dbReference>
<accession>A0A6A6ITT0</accession>
<keyword evidence="4" id="KW-1185">Reference proteome</keyword>
<keyword evidence="2" id="KW-1133">Transmembrane helix</keyword>
<keyword evidence="2" id="KW-0472">Membrane</keyword>
<reference evidence="3" key="1">
    <citation type="journal article" date="2020" name="Stud. Mycol.">
        <title>101 Dothideomycetes genomes: a test case for predicting lifestyles and emergence of pathogens.</title>
        <authorList>
            <person name="Haridas S."/>
            <person name="Albert R."/>
            <person name="Binder M."/>
            <person name="Bloem J."/>
            <person name="Labutti K."/>
            <person name="Salamov A."/>
            <person name="Andreopoulos B."/>
            <person name="Baker S."/>
            <person name="Barry K."/>
            <person name="Bills G."/>
            <person name="Bluhm B."/>
            <person name="Cannon C."/>
            <person name="Castanera R."/>
            <person name="Culley D."/>
            <person name="Daum C."/>
            <person name="Ezra D."/>
            <person name="Gonzalez J."/>
            <person name="Henrissat B."/>
            <person name="Kuo A."/>
            <person name="Liang C."/>
            <person name="Lipzen A."/>
            <person name="Lutzoni F."/>
            <person name="Magnuson J."/>
            <person name="Mondo S."/>
            <person name="Nolan M."/>
            <person name="Ohm R."/>
            <person name="Pangilinan J."/>
            <person name="Park H.-J."/>
            <person name="Ramirez L."/>
            <person name="Alfaro M."/>
            <person name="Sun H."/>
            <person name="Tritt A."/>
            <person name="Yoshinaga Y."/>
            <person name="Zwiers L.-H."/>
            <person name="Turgeon B."/>
            <person name="Goodwin S."/>
            <person name="Spatafora J."/>
            <person name="Crous P."/>
            <person name="Grigoriev I."/>
        </authorList>
    </citation>
    <scope>NUCLEOTIDE SEQUENCE</scope>
    <source>
        <strain evidence="3">CBS 122368</strain>
    </source>
</reference>
<feature type="compositionally biased region" description="Polar residues" evidence="1">
    <location>
        <begin position="124"/>
        <end position="139"/>
    </location>
</feature>
<evidence type="ECO:0000313" key="3">
    <source>
        <dbReference type="EMBL" id="KAF2253816.1"/>
    </source>
</evidence>
<gene>
    <name evidence="3" type="ORF">BU26DRAFT_230258</name>
</gene>
<dbReference type="AlphaFoldDB" id="A0A6A6ITT0"/>
<feature type="region of interest" description="Disordered" evidence="1">
    <location>
        <begin position="124"/>
        <end position="143"/>
    </location>
</feature>
<evidence type="ECO:0000256" key="2">
    <source>
        <dbReference type="SAM" id="Phobius"/>
    </source>
</evidence>
<dbReference type="OrthoDB" id="5347452at2759"/>
<name>A0A6A6ITT0_9PLEO</name>
<proteinExistence type="predicted"/>